<dbReference type="InterPro" id="IPR003593">
    <property type="entry name" value="AAA+_ATPase"/>
</dbReference>
<dbReference type="InterPro" id="IPR050683">
    <property type="entry name" value="Bact_Polysacc_Export_ATP-bd"/>
</dbReference>
<keyword evidence="4 6" id="KW-0067">ATP-binding</keyword>
<feature type="domain" description="ABC transporter" evidence="5">
    <location>
        <begin position="44"/>
        <end position="264"/>
    </location>
</feature>
<dbReference type="PANTHER" id="PTHR46743:SF2">
    <property type="entry name" value="TEICHOIC ACIDS EXPORT ATP-BINDING PROTEIN TAGH"/>
    <property type="match status" value="1"/>
</dbReference>
<dbReference type="Pfam" id="PF00005">
    <property type="entry name" value="ABC_tran"/>
    <property type="match status" value="1"/>
</dbReference>
<evidence type="ECO:0000256" key="4">
    <source>
        <dbReference type="ARBA" id="ARBA00022840"/>
    </source>
</evidence>
<dbReference type="EMBL" id="CP136924">
    <property type="protein sequence ID" value="WXA03589.1"/>
    <property type="molecule type" value="Genomic_DNA"/>
</dbReference>
<dbReference type="InterPro" id="IPR017871">
    <property type="entry name" value="ABC_transporter-like_CS"/>
</dbReference>
<evidence type="ECO:0000259" key="5">
    <source>
        <dbReference type="PROSITE" id="PS50893"/>
    </source>
</evidence>
<organism evidence="6 8">
    <name type="scientific">Mangrovimonas cancribranchiae</name>
    <dbReference type="NCBI Taxonomy" id="3080055"/>
    <lineage>
        <taxon>Bacteria</taxon>
        <taxon>Pseudomonadati</taxon>
        <taxon>Bacteroidota</taxon>
        <taxon>Flavobacteriia</taxon>
        <taxon>Flavobacteriales</taxon>
        <taxon>Flavobacteriaceae</taxon>
        <taxon>Mangrovimonas</taxon>
    </lineage>
</organism>
<keyword evidence="8" id="KW-1185">Reference proteome</keyword>
<protein>
    <submittedName>
        <fullName evidence="6">ABC transporter ATP-binding protein</fullName>
    </submittedName>
</protein>
<accession>A0AAU6P1B2</accession>
<dbReference type="InterPro" id="IPR003439">
    <property type="entry name" value="ABC_transporter-like_ATP-bd"/>
</dbReference>
<dbReference type="EMBL" id="CP136925">
    <property type="protein sequence ID" value="WXA13988.1"/>
    <property type="molecule type" value="Genomic_DNA"/>
</dbReference>
<evidence type="ECO:0000313" key="8">
    <source>
        <dbReference type="Proteomes" id="UP001368318"/>
    </source>
</evidence>
<dbReference type="GO" id="GO:0016887">
    <property type="term" value="F:ATP hydrolysis activity"/>
    <property type="evidence" value="ECO:0007669"/>
    <property type="project" value="InterPro"/>
</dbReference>
<keyword evidence="2" id="KW-0813">Transport</keyword>
<dbReference type="InterPro" id="IPR027417">
    <property type="entry name" value="P-loop_NTPase"/>
</dbReference>
<name>A0AAU6P1B2_9FLAO</name>
<reference evidence="6 8" key="1">
    <citation type="submission" date="2023-10" db="EMBL/GenBank/DDBJ databases">
        <title>Culture-based analysis of two novel bacteria associated with mangrove crab gills.</title>
        <authorList>
            <person name="Yang X."/>
            <person name="Garuglieri E."/>
            <person name="Van Goethem M.W."/>
            <person name="Fusi M."/>
            <person name="Marasco R."/>
            <person name="Daffonchio D.G."/>
        </authorList>
    </citation>
    <scope>NUCLEOTIDE SEQUENCE [LARGE SCALE GENOMIC DNA]</scope>
    <source>
        <strain evidence="7">UG2-1</strain>
        <strain evidence="6">UG2-2</strain>
        <strain evidence="8">UG2_2</strain>
    </source>
</reference>
<dbReference type="GO" id="GO:0140359">
    <property type="term" value="F:ABC-type transporter activity"/>
    <property type="evidence" value="ECO:0007669"/>
    <property type="project" value="InterPro"/>
</dbReference>
<dbReference type="PROSITE" id="PS50893">
    <property type="entry name" value="ABC_TRANSPORTER_2"/>
    <property type="match status" value="1"/>
</dbReference>
<evidence type="ECO:0000256" key="1">
    <source>
        <dbReference type="ARBA" id="ARBA00005417"/>
    </source>
</evidence>
<evidence type="ECO:0000256" key="3">
    <source>
        <dbReference type="ARBA" id="ARBA00022741"/>
    </source>
</evidence>
<evidence type="ECO:0000313" key="7">
    <source>
        <dbReference type="EMBL" id="WXA13988.1"/>
    </source>
</evidence>
<dbReference type="Proteomes" id="UP001368318">
    <property type="component" value="Chromosome"/>
</dbReference>
<dbReference type="AlphaFoldDB" id="A0AAU6P1B2"/>
<dbReference type="InterPro" id="IPR015860">
    <property type="entry name" value="ABC_transpr_TagH-like"/>
</dbReference>
<proteinExistence type="inferred from homology"/>
<evidence type="ECO:0000256" key="2">
    <source>
        <dbReference type="ARBA" id="ARBA00022448"/>
    </source>
</evidence>
<dbReference type="SMART" id="SM00382">
    <property type="entry name" value="AAA"/>
    <property type="match status" value="1"/>
</dbReference>
<dbReference type="Gene3D" id="3.40.50.300">
    <property type="entry name" value="P-loop containing nucleotide triphosphate hydrolases"/>
    <property type="match status" value="1"/>
</dbReference>
<comment type="similarity">
    <text evidence="1">Belongs to the ABC transporter superfamily.</text>
</comment>
<dbReference type="RefSeq" id="WP_338733315.1">
    <property type="nucleotide sequence ID" value="NZ_CP136924.1"/>
</dbReference>
<sequence length="413" mass="46189">MTEQEHNIQPNNDILVKVEGLSKKFCKDLKTSLWYGVKDLVSGVQGNQHERELRPKEFWAVKDVSFELRRGECLGLIGHNGAGKSTLLKMLNGLINPDAGKITIKGKVGALIELGAGFNPILSGRENIYNNGAILGFSRKEIDEKVEAIIDFAEIREFIDMPVQHYSSGMKVRLGFAVAAQMEPDVLIIDEVLAVGDTGFKIKCYNKISELSTKSAIIFVSHSMQQIARICTNALLMHKGNVEIYTEDVSKGIQEYDQMFTGLQQSLIVGDKIKVNQINLNNTLLDSEVADNTFNLEYNESLIISFDISFLNIDLKENIKFSLVISDKSQRAIAVSSKTFVSKKMIKENRSIFNIKIDKLILASGVYSLTLNITSSEERERIVVGRILYFVDIIVVGEKNESYAPIILNANWN</sequence>
<dbReference type="PROSITE" id="PS00211">
    <property type="entry name" value="ABC_TRANSPORTER_1"/>
    <property type="match status" value="1"/>
</dbReference>
<dbReference type="KEGG" id="mcaa:R3L15_03740"/>
<gene>
    <name evidence="7" type="ORF">R3L15_03740</name>
    <name evidence="6" type="ORF">R3L16_03655</name>
</gene>
<evidence type="ECO:0000313" key="6">
    <source>
        <dbReference type="EMBL" id="WXA03589.1"/>
    </source>
</evidence>
<dbReference type="GO" id="GO:0005524">
    <property type="term" value="F:ATP binding"/>
    <property type="evidence" value="ECO:0007669"/>
    <property type="project" value="UniProtKB-KW"/>
</dbReference>
<dbReference type="GO" id="GO:0016020">
    <property type="term" value="C:membrane"/>
    <property type="evidence" value="ECO:0007669"/>
    <property type="project" value="InterPro"/>
</dbReference>
<dbReference type="PANTHER" id="PTHR46743">
    <property type="entry name" value="TEICHOIC ACIDS EXPORT ATP-BINDING PROTEIN TAGH"/>
    <property type="match status" value="1"/>
</dbReference>
<dbReference type="CDD" id="cd03220">
    <property type="entry name" value="ABC_KpsT_Wzt"/>
    <property type="match status" value="1"/>
</dbReference>
<dbReference type="SUPFAM" id="SSF52540">
    <property type="entry name" value="P-loop containing nucleoside triphosphate hydrolases"/>
    <property type="match status" value="1"/>
</dbReference>
<keyword evidence="3" id="KW-0547">Nucleotide-binding</keyword>